<dbReference type="Gene3D" id="1.25.40.10">
    <property type="entry name" value="Tetratricopeptide repeat domain"/>
    <property type="match status" value="1"/>
</dbReference>
<accession>A0A1Y1W5U3</accession>
<dbReference type="InterPro" id="IPR002885">
    <property type="entry name" value="PPR_rpt"/>
</dbReference>
<dbReference type="GO" id="GO:0003729">
    <property type="term" value="F:mRNA binding"/>
    <property type="evidence" value="ECO:0007669"/>
    <property type="project" value="TreeGrafter"/>
</dbReference>
<evidence type="ECO:0008006" key="4">
    <source>
        <dbReference type="Google" id="ProtNLM"/>
    </source>
</evidence>
<dbReference type="GeneID" id="63804592"/>
<comment type="caution">
    <text evidence="2">The sequence shown here is derived from an EMBL/GenBank/DDBJ whole genome shotgun (WGS) entry which is preliminary data.</text>
</comment>
<dbReference type="OrthoDB" id="185373at2759"/>
<reference evidence="2 3" key="1">
    <citation type="submission" date="2016-07" db="EMBL/GenBank/DDBJ databases">
        <title>Pervasive Adenine N6-methylation of Active Genes in Fungi.</title>
        <authorList>
            <consortium name="DOE Joint Genome Institute"/>
            <person name="Mondo S.J."/>
            <person name="Dannebaum R.O."/>
            <person name="Kuo R.C."/>
            <person name="Labutti K."/>
            <person name="Haridas S."/>
            <person name="Kuo A."/>
            <person name="Salamov A."/>
            <person name="Ahrendt S.R."/>
            <person name="Lipzen A."/>
            <person name="Sullivan W."/>
            <person name="Andreopoulos W.B."/>
            <person name="Clum A."/>
            <person name="Lindquist E."/>
            <person name="Daum C."/>
            <person name="Ramamoorthy G.K."/>
            <person name="Gryganskyi A."/>
            <person name="Culley D."/>
            <person name="Magnuson J.K."/>
            <person name="James T.Y."/>
            <person name="O'Malley M.A."/>
            <person name="Stajich J.E."/>
            <person name="Spatafora J.W."/>
            <person name="Visel A."/>
            <person name="Grigoriev I.V."/>
        </authorList>
    </citation>
    <scope>NUCLEOTIDE SEQUENCE [LARGE SCALE GENOMIC DNA]</scope>
    <source>
        <strain evidence="2 3">ATCC 12442</strain>
    </source>
</reference>
<dbReference type="PROSITE" id="PS51375">
    <property type="entry name" value="PPR"/>
    <property type="match status" value="1"/>
</dbReference>
<proteinExistence type="predicted"/>
<dbReference type="InterPro" id="IPR011990">
    <property type="entry name" value="TPR-like_helical_dom_sf"/>
</dbReference>
<evidence type="ECO:0000256" key="1">
    <source>
        <dbReference type="PROSITE-ProRule" id="PRU00708"/>
    </source>
</evidence>
<dbReference type="EMBL" id="MCFD01000009">
    <property type="protein sequence ID" value="ORX68728.1"/>
    <property type="molecule type" value="Genomic_DNA"/>
</dbReference>
<protein>
    <recommendedName>
        <fullName evidence="4">Pentacotripeptide-repeat region of PRORP domain-containing protein</fullName>
    </recommendedName>
</protein>
<feature type="repeat" description="PPR" evidence="1">
    <location>
        <begin position="453"/>
        <end position="487"/>
    </location>
</feature>
<name>A0A1Y1W5U3_9FUNG</name>
<organism evidence="2 3">
    <name type="scientific">Linderina pennispora</name>
    <dbReference type="NCBI Taxonomy" id="61395"/>
    <lineage>
        <taxon>Eukaryota</taxon>
        <taxon>Fungi</taxon>
        <taxon>Fungi incertae sedis</taxon>
        <taxon>Zoopagomycota</taxon>
        <taxon>Kickxellomycotina</taxon>
        <taxon>Kickxellomycetes</taxon>
        <taxon>Kickxellales</taxon>
        <taxon>Kickxellaceae</taxon>
        <taxon>Linderina</taxon>
    </lineage>
</organism>
<dbReference type="PANTHER" id="PTHR47938:SF35">
    <property type="entry name" value="PENTATRICOPEPTIDE REPEAT-CONTAINING PROTEIN 4, MITOCHONDRIAL-RELATED"/>
    <property type="match status" value="1"/>
</dbReference>
<dbReference type="Pfam" id="PF01535">
    <property type="entry name" value="PPR"/>
    <property type="match status" value="1"/>
</dbReference>
<dbReference type="AlphaFoldDB" id="A0A1Y1W5U3"/>
<keyword evidence="3" id="KW-1185">Reference proteome</keyword>
<dbReference type="PANTHER" id="PTHR47938">
    <property type="entry name" value="RESPIRATORY COMPLEX I CHAPERONE (CIA84), PUTATIVE (AFU_ORTHOLOGUE AFUA_2G06020)-RELATED"/>
    <property type="match status" value="1"/>
</dbReference>
<dbReference type="RefSeq" id="XP_040742510.1">
    <property type="nucleotide sequence ID" value="XM_040887944.1"/>
</dbReference>
<dbReference type="Proteomes" id="UP000193922">
    <property type="component" value="Unassembled WGS sequence"/>
</dbReference>
<evidence type="ECO:0000313" key="3">
    <source>
        <dbReference type="Proteomes" id="UP000193922"/>
    </source>
</evidence>
<sequence length="622" mass="69238">MLAPGLSARSRALARLPCASRLAEFLTATPLRSAHAFCQHRARPVTTAIALHDRWPATPSAQIQANDTGISADLHRLRAAISANDLALAVKSYDTVRRRMCPGSLDTETTYEFCRLLRRSAKAAPEETKQKLLRVVLRVVADQQEGVDGRVMAEGMAAHNLLGQPEQALAMWQQEGHWQAGVQAVQAAVAMKDPARVRSVYYRALKAIREANQTPSCRVFQALVYASVRAESVPSGADRRWDAARLGALFLMQAYADARDLVPAASSTHCVLLQYALRAMFQTGQWRRAMQLYNGLSPAHVTSRLVAETVRGLGRNSRMDEACQVLMDAPAELQTAQAWNAYLGAIADQDTCRIRPDAATTTIRMRALLRAGEWRQAIVCFRQLPCPDTVACDDSSAAHRRAWALVHSLVPGKIDARMADTVLKYALSTSHDIQPDVLARILPWALQHTSSDRKTTHAIAVNAFLRAGRLDDALAVHKAMRMRKLWPSRSINCMLTEALANVDLLRAAEFIEMHVPGHHWASCYAVVLKSALQQCDYTYMRLLLRKHYPAVQLSDSRGALPFPTASMYHRALQATHAQGAWEEHRHILAMVRQHQQQAREAFPQLAERLALLVHQYRHALKS</sequence>
<evidence type="ECO:0000313" key="2">
    <source>
        <dbReference type="EMBL" id="ORX68728.1"/>
    </source>
</evidence>
<gene>
    <name evidence="2" type="ORF">DL89DRAFT_268509</name>
</gene>